<protein>
    <recommendedName>
        <fullName evidence="6">Integral membrane bound transporter domain-containing protein</fullName>
    </recommendedName>
</protein>
<dbReference type="PATRIC" id="fig|665952.3.peg.1419"/>
<organism evidence="7 8">
    <name type="scientific">Bacillus smithii 7_3_47FAA</name>
    <dbReference type="NCBI Taxonomy" id="665952"/>
    <lineage>
        <taxon>Bacteria</taxon>
        <taxon>Bacillati</taxon>
        <taxon>Bacillota</taxon>
        <taxon>Bacilli</taxon>
        <taxon>Bacillales</taxon>
        <taxon>Bacillaceae</taxon>
        <taxon>Bacillus</taxon>
    </lineage>
</organism>
<evidence type="ECO:0000256" key="5">
    <source>
        <dbReference type="SAM" id="Phobius"/>
    </source>
</evidence>
<comment type="caution">
    <text evidence="7">The sequence shown here is derived from an EMBL/GenBank/DDBJ whole genome shotgun (WGS) entry which is preliminary data.</text>
</comment>
<comment type="subcellular location">
    <subcellularLocation>
        <location evidence="1">Membrane</location>
        <topology evidence="1">Multi-pass membrane protein</topology>
    </subcellularLocation>
</comment>
<feature type="transmembrane region" description="Helical" evidence="5">
    <location>
        <begin position="12"/>
        <end position="32"/>
    </location>
</feature>
<evidence type="ECO:0000256" key="2">
    <source>
        <dbReference type="ARBA" id="ARBA00022692"/>
    </source>
</evidence>
<dbReference type="Pfam" id="PF13515">
    <property type="entry name" value="FUSC_2"/>
    <property type="match status" value="1"/>
</dbReference>
<gene>
    <name evidence="7" type="ORF">HMPREF1015_01628</name>
</gene>
<evidence type="ECO:0000313" key="7">
    <source>
        <dbReference type="EMBL" id="EHL78451.1"/>
    </source>
</evidence>
<evidence type="ECO:0000256" key="3">
    <source>
        <dbReference type="ARBA" id="ARBA00022989"/>
    </source>
</evidence>
<dbReference type="EMBL" id="ACWF01000069">
    <property type="protein sequence ID" value="EHL78451.1"/>
    <property type="molecule type" value="Genomic_DNA"/>
</dbReference>
<evidence type="ECO:0000256" key="1">
    <source>
        <dbReference type="ARBA" id="ARBA00004141"/>
    </source>
</evidence>
<keyword evidence="4 5" id="KW-0472">Membrane</keyword>
<dbReference type="AlphaFoldDB" id="G9QK89"/>
<name>G9QK89_9BACI</name>
<accession>G9QK89</accession>
<sequence>MGQIKLTMPEKISLILKMVIGSAVSWESAILFGSKYPYLGPISLILCLQTTIMKTIQFGIARIVGTIIGAASVFILASSLHANAWSLAIVMLVSLVIPLLLGADGIMLHQIALSVLLVFAFEHKLEGYGLDRIRDSIIGVAVALLLQQFFHPPNLTKKAMKEVEELPEILADKLKSLAVWLDAGALFLLESSLRNWNDGKTIANIAFHKNYENLSNEKFYFPAMWHAQHLLSVLKQHPLAAAL</sequence>
<dbReference type="Proteomes" id="UP000011747">
    <property type="component" value="Unassembled WGS sequence"/>
</dbReference>
<reference evidence="7 8" key="1">
    <citation type="submission" date="2011-09" db="EMBL/GenBank/DDBJ databases">
        <title>The Genome Sequence of Bacillus smithii 7_3_47FAA.</title>
        <authorList>
            <consortium name="The Broad Institute Genome Sequencing Platform"/>
            <person name="Earl A."/>
            <person name="Ward D."/>
            <person name="Feldgarden M."/>
            <person name="Gevers D."/>
            <person name="Daigneault M."/>
            <person name="Strauss J."/>
            <person name="Allen-Vercoe E."/>
            <person name="Young S.K."/>
            <person name="Zeng Q."/>
            <person name="Gargeya S."/>
            <person name="Fitzgerald M."/>
            <person name="Haas B."/>
            <person name="Abouelleil A."/>
            <person name="Alvarado L."/>
            <person name="Arachchi H.M."/>
            <person name="Berlin A."/>
            <person name="Brown A."/>
            <person name="Chapman S.B."/>
            <person name="Chen Z."/>
            <person name="Dunbar C."/>
            <person name="Freedman E."/>
            <person name="Gearin G."/>
            <person name="Goldberg J."/>
            <person name="Griggs A."/>
            <person name="Gujja S."/>
            <person name="Heiman D."/>
            <person name="Howarth C."/>
            <person name="Larson L."/>
            <person name="Lui A."/>
            <person name="MacDonald P.J.P."/>
            <person name="Montmayeur A."/>
            <person name="Murphy C."/>
            <person name="Neiman D."/>
            <person name="Pearson M."/>
            <person name="Priest M."/>
            <person name="Roberts A."/>
            <person name="Saif S."/>
            <person name="Shea T."/>
            <person name="Shenoy N."/>
            <person name="Sisk P."/>
            <person name="Stolte C."/>
            <person name="Sykes S."/>
            <person name="Wortman J."/>
            <person name="Nusbaum C."/>
            <person name="Birren B."/>
        </authorList>
    </citation>
    <scope>NUCLEOTIDE SEQUENCE [LARGE SCALE GENOMIC DNA]</scope>
    <source>
        <strain evidence="7 8">7_3_47FAA</strain>
    </source>
</reference>
<dbReference type="InterPro" id="IPR049453">
    <property type="entry name" value="Memb_transporter_dom"/>
</dbReference>
<proteinExistence type="predicted"/>
<dbReference type="HOGENOM" id="CLU_1140793_0_0_9"/>
<evidence type="ECO:0000259" key="6">
    <source>
        <dbReference type="Pfam" id="PF13515"/>
    </source>
</evidence>
<keyword evidence="2 5" id="KW-0812">Transmembrane</keyword>
<evidence type="ECO:0000256" key="4">
    <source>
        <dbReference type="ARBA" id="ARBA00023136"/>
    </source>
</evidence>
<evidence type="ECO:0000313" key="8">
    <source>
        <dbReference type="Proteomes" id="UP000011747"/>
    </source>
</evidence>
<keyword evidence="8" id="KW-1185">Reference proteome</keyword>
<feature type="transmembrane region" description="Helical" evidence="5">
    <location>
        <begin position="63"/>
        <end position="82"/>
    </location>
</feature>
<keyword evidence="3 5" id="KW-1133">Transmembrane helix</keyword>
<dbReference type="RefSeq" id="WP_003353730.1">
    <property type="nucleotide sequence ID" value="NZ_JH414748.1"/>
</dbReference>
<dbReference type="GO" id="GO:0016020">
    <property type="term" value="C:membrane"/>
    <property type="evidence" value="ECO:0007669"/>
    <property type="project" value="UniProtKB-SubCell"/>
</dbReference>
<feature type="transmembrane region" description="Helical" evidence="5">
    <location>
        <begin position="88"/>
        <end position="121"/>
    </location>
</feature>
<feature type="domain" description="Integral membrane bound transporter" evidence="6">
    <location>
        <begin position="31"/>
        <end position="145"/>
    </location>
</feature>